<dbReference type="Gene3D" id="3.30.43.10">
    <property type="entry name" value="Uridine Diphospho-n-acetylenolpyruvylglucosamine Reductase, domain 2"/>
    <property type="match status" value="1"/>
</dbReference>
<comment type="caution">
    <text evidence="6">The sequence shown here is derived from an EMBL/GenBank/DDBJ whole genome shotgun (WGS) entry which is preliminary data.</text>
</comment>
<dbReference type="RefSeq" id="WP_378241364.1">
    <property type="nucleotide sequence ID" value="NZ_JBHRWK010000038.1"/>
</dbReference>
<reference evidence="7" key="1">
    <citation type="journal article" date="2019" name="Int. J. Syst. Evol. Microbiol.">
        <title>The Global Catalogue of Microorganisms (GCM) 10K type strain sequencing project: providing services to taxonomists for standard genome sequencing and annotation.</title>
        <authorList>
            <consortium name="The Broad Institute Genomics Platform"/>
            <consortium name="The Broad Institute Genome Sequencing Center for Infectious Disease"/>
            <person name="Wu L."/>
            <person name="Ma J."/>
        </authorList>
    </citation>
    <scope>NUCLEOTIDE SEQUENCE [LARGE SCALE GENOMIC DNA]</scope>
    <source>
        <strain evidence="7">CGMCC 4.7676</strain>
    </source>
</reference>
<evidence type="ECO:0000259" key="5">
    <source>
        <dbReference type="PROSITE" id="PS51387"/>
    </source>
</evidence>
<evidence type="ECO:0000313" key="6">
    <source>
        <dbReference type="EMBL" id="MFC3452588.1"/>
    </source>
</evidence>
<evidence type="ECO:0000256" key="3">
    <source>
        <dbReference type="ARBA" id="ARBA00022644"/>
    </source>
</evidence>
<dbReference type="InterPro" id="IPR016171">
    <property type="entry name" value="Vanillyl_alc_oxidase_C-sub2"/>
</dbReference>
<feature type="domain" description="FAD-binding PCMH-type" evidence="5">
    <location>
        <begin position="23"/>
        <end position="192"/>
    </location>
</feature>
<keyword evidence="4" id="KW-0560">Oxidoreductase</keyword>
<gene>
    <name evidence="6" type="ORF">ACFOSH_24380</name>
</gene>
<keyword evidence="3" id="KW-0060">Ascorbate biosynthesis</keyword>
<name>A0ABV7P0H4_9PSEU</name>
<evidence type="ECO:0000256" key="2">
    <source>
        <dbReference type="ARBA" id="ARBA00005466"/>
    </source>
</evidence>
<dbReference type="PANTHER" id="PTHR43762">
    <property type="entry name" value="L-GULONOLACTONE OXIDASE"/>
    <property type="match status" value="1"/>
</dbReference>
<dbReference type="PANTHER" id="PTHR43762:SF1">
    <property type="entry name" value="D-ARABINONO-1,4-LACTONE OXIDASE"/>
    <property type="match status" value="1"/>
</dbReference>
<dbReference type="EMBL" id="JBHRWK010000038">
    <property type="protein sequence ID" value="MFC3452588.1"/>
    <property type="molecule type" value="Genomic_DNA"/>
</dbReference>
<accession>A0ABV7P0H4</accession>
<evidence type="ECO:0000313" key="7">
    <source>
        <dbReference type="Proteomes" id="UP001595645"/>
    </source>
</evidence>
<dbReference type="InterPro" id="IPR016169">
    <property type="entry name" value="FAD-bd_PCMH_sub2"/>
</dbReference>
<comment type="pathway">
    <text evidence="1">Cofactor biosynthesis; L-ascorbate biosynthesis.</text>
</comment>
<evidence type="ECO:0000256" key="1">
    <source>
        <dbReference type="ARBA" id="ARBA00005147"/>
    </source>
</evidence>
<organism evidence="6 7">
    <name type="scientific">Amycolatopsis speibonae</name>
    <dbReference type="NCBI Taxonomy" id="1450224"/>
    <lineage>
        <taxon>Bacteria</taxon>
        <taxon>Bacillati</taxon>
        <taxon>Actinomycetota</taxon>
        <taxon>Actinomycetes</taxon>
        <taxon>Pseudonocardiales</taxon>
        <taxon>Pseudonocardiaceae</taxon>
        <taxon>Amycolatopsis</taxon>
    </lineage>
</organism>
<dbReference type="Proteomes" id="UP001595645">
    <property type="component" value="Unassembled WGS sequence"/>
</dbReference>
<dbReference type="PROSITE" id="PS51387">
    <property type="entry name" value="FAD_PCMH"/>
    <property type="match status" value="1"/>
</dbReference>
<dbReference type="InterPro" id="IPR006093">
    <property type="entry name" value="Oxy_OxRdtase_FAD_BS"/>
</dbReference>
<dbReference type="Pfam" id="PF01565">
    <property type="entry name" value="FAD_binding_4"/>
    <property type="match status" value="1"/>
</dbReference>
<dbReference type="InterPro" id="IPR016166">
    <property type="entry name" value="FAD-bd_PCMH"/>
</dbReference>
<comment type="similarity">
    <text evidence="2">Belongs to the oxygen-dependent FAD-linked oxidoreductase family.</text>
</comment>
<keyword evidence="7" id="KW-1185">Reference proteome</keyword>
<sequence length="436" mass="47474">MAVPRTTSAGRQQASWENWSGTVQGVPERLEIVDGEDEVCEIVRDRGKRAHGIGVAGSGHSYAGLVSPAGRILLDLQRHKGIVSIDRVRMTVIVKAGTSLRALNRELAAEGLALPNQSAIDEQTVAGAVATATHGSGPGMGTLSSHLRSVRLVTANGTVRTVTDDEPEFDAVRVHLGCLGVVTALTFDVVPAHTLRKTIVRMPLKMVLGGLDELRTARYGGFWWYPHTSQAVVWRADPTGEAATPVIPTPRGLPLAFTNNRFPPVAARLVHSLSALSEGRPQSRVLPCDAALLSSLPPRLQALEYGIPVARAAEAITELADTVTRHGLRINAPVDVRFTGADSAWLSPSYQRDTCYLGVTCALPADRPSNTWSRPFAVIDDLLARHEGRPHWAKVHFREPADLAARYPRWHDFLELRRRWDPDGVFLGDLLRATFQ</sequence>
<dbReference type="InterPro" id="IPR036318">
    <property type="entry name" value="FAD-bd_PCMH-like_sf"/>
</dbReference>
<dbReference type="PROSITE" id="PS00862">
    <property type="entry name" value="OX2_COVAL_FAD"/>
    <property type="match status" value="1"/>
</dbReference>
<protein>
    <submittedName>
        <fullName evidence="6">D-arabinono-1,4-lactone oxidase</fullName>
    </submittedName>
</protein>
<dbReference type="Gene3D" id="1.10.45.10">
    <property type="entry name" value="Vanillyl-alcohol Oxidase, Chain A, domain 4"/>
    <property type="match status" value="1"/>
</dbReference>
<dbReference type="PIRSF" id="PIRSF000136">
    <property type="entry name" value="LGO_GLO"/>
    <property type="match status" value="1"/>
</dbReference>
<proteinExistence type="inferred from homology"/>
<dbReference type="Gene3D" id="3.30.465.10">
    <property type="match status" value="1"/>
</dbReference>
<dbReference type="InterPro" id="IPR007173">
    <property type="entry name" value="ALO_C"/>
</dbReference>
<dbReference type="Gene3D" id="3.30.70.2520">
    <property type="match status" value="1"/>
</dbReference>
<dbReference type="InterPro" id="IPR016167">
    <property type="entry name" value="FAD-bd_PCMH_sub1"/>
</dbReference>
<dbReference type="InterPro" id="IPR006094">
    <property type="entry name" value="Oxid_FAD_bind_N"/>
</dbReference>
<evidence type="ECO:0000256" key="4">
    <source>
        <dbReference type="ARBA" id="ARBA00023002"/>
    </source>
</evidence>
<dbReference type="InterPro" id="IPR010031">
    <property type="entry name" value="FAD_lactone_oxidase-like"/>
</dbReference>
<dbReference type="SUPFAM" id="SSF56176">
    <property type="entry name" value="FAD-binding/transporter-associated domain-like"/>
    <property type="match status" value="1"/>
</dbReference>
<dbReference type="Pfam" id="PF04030">
    <property type="entry name" value="ALO"/>
    <property type="match status" value="1"/>
</dbReference>